<accession>A0A238KW46</accession>
<feature type="transmembrane region" description="Helical" evidence="1">
    <location>
        <begin position="144"/>
        <end position="162"/>
    </location>
</feature>
<gene>
    <name evidence="2" type="ORF">PEV8663_03443</name>
</gene>
<feature type="transmembrane region" description="Helical" evidence="1">
    <location>
        <begin position="114"/>
        <end position="138"/>
    </location>
</feature>
<dbReference type="Proteomes" id="UP000220836">
    <property type="component" value="Unassembled WGS sequence"/>
</dbReference>
<sequence length="188" mass="19649">MAEVFSFRPALLRRVADWHIAGHTLTGPDGDCDLRSVTRLRWVNHRIADSRMTRLDLVSPTGTTQIALNIGSAAGDDDPDRAAHLALCASVAQLLASHNSALPVYLGDSPGAQWAMFAVGLLTLAGGLGLAIAIGISGLSSDRLSAVAMPVLLLIGLGAFIVKANGPWRKPVQISVEGLTKVLAPNVS</sequence>
<dbReference type="OrthoDB" id="7849696at2"/>
<proteinExistence type="predicted"/>
<dbReference type="EMBL" id="FXYH01000014">
    <property type="protein sequence ID" value="SMX47009.1"/>
    <property type="molecule type" value="Genomic_DNA"/>
</dbReference>
<evidence type="ECO:0000313" key="2">
    <source>
        <dbReference type="EMBL" id="SMX47009.1"/>
    </source>
</evidence>
<name>A0A238KW46_9RHOB</name>
<keyword evidence="3" id="KW-1185">Reference proteome</keyword>
<keyword evidence="1" id="KW-0472">Membrane</keyword>
<dbReference type="AlphaFoldDB" id="A0A238KW46"/>
<keyword evidence="1" id="KW-1133">Transmembrane helix</keyword>
<evidence type="ECO:0000313" key="3">
    <source>
        <dbReference type="Proteomes" id="UP000220836"/>
    </source>
</evidence>
<dbReference type="RefSeq" id="WP_097805908.1">
    <property type="nucleotide sequence ID" value="NZ_FXYH01000014.1"/>
</dbReference>
<reference evidence="2 3" key="1">
    <citation type="submission" date="2017-05" db="EMBL/GenBank/DDBJ databases">
        <authorList>
            <person name="Song R."/>
            <person name="Chenine A.L."/>
            <person name="Ruprecht R.M."/>
        </authorList>
    </citation>
    <scope>NUCLEOTIDE SEQUENCE [LARGE SCALE GENOMIC DNA]</scope>
    <source>
        <strain evidence="2 3">CECT 8663</strain>
    </source>
</reference>
<evidence type="ECO:0000256" key="1">
    <source>
        <dbReference type="SAM" id="Phobius"/>
    </source>
</evidence>
<protein>
    <submittedName>
        <fullName evidence="2">Uncharacterized protein</fullName>
    </submittedName>
</protein>
<organism evidence="2 3">
    <name type="scientific">Pelagimonas varians</name>
    <dbReference type="NCBI Taxonomy" id="696760"/>
    <lineage>
        <taxon>Bacteria</taxon>
        <taxon>Pseudomonadati</taxon>
        <taxon>Pseudomonadota</taxon>
        <taxon>Alphaproteobacteria</taxon>
        <taxon>Rhodobacterales</taxon>
        <taxon>Roseobacteraceae</taxon>
        <taxon>Pelagimonas</taxon>
    </lineage>
</organism>
<keyword evidence="1" id="KW-0812">Transmembrane</keyword>